<dbReference type="InterPro" id="IPR037232">
    <property type="entry name" value="NADH_quin_OxRdtase_su_C/D-like"/>
</dbReference>
<accession>T0YPG2</accession>
<gene>
    <name evidence="4" type="ORF">B1B_17507</name>
</gene>
<reference evidence="4" key="2">
    <citation type="journal article" date="2014" name="ISME J.">
        <title>Microbial stratification in low pH oxic and suboxic macroscopic growths along an acid mine drainage.</title>
        <authorList>
            <person name="Mendez-Garcia C."/>
            <person name="Mesa V."/>
            <person name="Sprenger R.R."/>
            <person name="Richter M."/>
            <person name="Diez M.S."/>
            <person name="Solano J."/>
            <person name="Bargiela R."/>
            <person name="Golyshina O.V."/>
            <person name="Manteca A."/>
            <person name="Ramos J.L."/>
            <person name="Gallego J.R."/>
            <person name="Llorente I."/>
            <person name="Martins Dos Santos V.A."/>
            <person name="Jensen O.N."/>
            <person name="Pelaez A.I."/>
            <person name="Sanchez J."/>
            <person name="Ferrer M."/>
        </authorList>
    </citation>
    <scope>NUCLEOTIDE SEQUENCE</scope>
</reference>
<dbReference type="NCBIfam" id="NF004737">
    <property type="entry name" value="PRK06074.2-4"/>
    <property type="match status" value="1"/>
</dbReference>
<sequence length="125" mass="14508">MKEMRSNGFDHLSLVTAVDRKDSIDVVYHLHSMDRNEYVVVKVNTKNYVVPSVTGIWPSANWDEREQYDLVGVKFEGHPNLKRLFLPEGWIGHPLRKDYDLSKVQYVNMDEDGEDYATFDAGDGW</sequence>
<evidence type="ECO:0000256" key="2">
    <source>
        <dbReference type="ARBA" id="ARBA00022448"/>
    </source>
</evidence>
<protein>
    <submittedName>
        <fullName evidence="4">NADH dehydrogenase, subunit C</fullName>
    </submittedName>
</protein>
<proteinExistence type="inferred from homology"/>
<comment type="caution">
    <text evidence="4">The sequence shown here is derived from an EMBL/GenBank/DDBJ whole genome shotgun (WGS) entry which is preliminary data.</text>
</comment>
<dbReference type="SUPFAM" id="SSF143243">
    <property type="entry name" value="Nqo5-like"/>
    <property type="match status" value="1"/>
</dbReference>
<dbReference type="InterPro" id="IPR001268">
    <property type="entry name" value="NADH_UbQ_OxRdtase_30kDa_su"/>
</dbReference>
<name>T0YPG2_9ZZZZ</name>
<dbReference type="EMBL" id="AUZY01011695">
    <property type="protein sequence ID" value="EQD33637.1"/>
    <property type="molecule type" value="Genomic_DNA"/>
</dbReference>
<dbReference type="AlphaFoldDB" id="T0YPG2"/>
<keyword evidence="2" id="KW-0813">Transport</keyword>
<dbReference type="NCBIfam" id="TIGR01961">
    <property type="entry name" value="NuoC_fam"/>
    <property type="match status" value="1"/>
</dbReference>
<evidence type="ECO:0000259" key="3">
    <source>
        <dbReference type="Pfam" id="PF00329"/>
    </source>
</evidence>
<dbReference type="Gene3D" id="3.30.460.80">
    <property type="entry name" value="NADH:ubiquinone oxidoreductase, 30kDa subunit"/>
    <property type="match status" value="1"/>
</dbReference>
<organism evidence="4">
    <name type="scientific">mine drainage metagenome</name>
    <dbReference type="NCBI Taxonomy" id="410659"/>
    <lineage>
        <taxon>unclassified sequences</taxon>
        <taxon>metagenomes</taxon>
        <taxon>ecological metagenomes</taxon>
    </lineage>
</organism>
<dbReference type="Pfam" id="PF00329">
    <property type="entry name" value="Complex1_30kDa"/>
    <property type="match status" value="1"/>
</dbReference>
<evidence type="ECO:0000313" key="4">
    <source>
        <dbReference type="EMBL" id="EQD33637.1"/>
    </source>
</evidence>
<dbReference type="GO" id="GO:0008137">
    <property type="term" value="F:NADH dehydrogenase (ubiquinone) activity"/>
    <property type="evidence" value="ECO:0007669"/>
    <property type="project" value="InterPro"/>
</dbReference>
<dbReference type="InterPro" id="IPR010218">
    <property type="entry name" value="NADH_DH_suC"/>
</dbReference>
<dbReference type="PANTHER" id="PTHR10884">
    <property type="entry name" value="NADH DEHYDROGENASE UBIQUINONE IRON-SULFUR PROTEIN 3"/>
    <property type="match status" value="1"/>
</dbReference>
<feature type="domain" description="NADH:ubiquinone oxidoreductase 30kDa subunit" evidence="3">
    <location>
        <begin position="4"/>
        <end position="103"/>
    </location>
</feature>
<reference evidence="4" key="1">
    <citation type="submission" date="2013-08" db="EMBL/GenBank/DDBJ databases">
        <authorList>
            <person name="Mendez C."/>
            <person name="Richter M."/>
            <person name="Ferrer M."/>
            <person name="Sanchez J."/>
        </authorList>
    </citation>
    <scope>NUCLEOTIDE SEQUENCE</scope>
</reference>
<evidence type="ECO:0000256" key="1">
    <source>
        <dbReference type="ARBA" id="ARBA00007569"/>
    </source>
</evidence>
<dbReference type="GO" id="GO:0016651">
    <property type="term" value="F:oxidoreductase activity, acting on NAD(P)H"/>
    <property type="evidence" value="ECO:0007669"/>
    <property type="project" value="InterPro"/>
</dbReference>
<comment type="similarity">
    <text evidence="1">Belongs to the complex I 30 kDa subunit family.</text>
</comment>
<dbReference type="PANTHER" id="PTHR10884:SF14">
    <property type="entry name" value="NADH DEHYDROGENASE [UBIQUINONE] IRON-SULFUR PROTEIN 3, MITOCHONDRIAL"/>
    <property type="match status" value="1"/>
</dbReference>